<dbReference type="AlphaFoldDB" id="A0A120FGA3"/>
<dbReference type="OrthoDB" id="9812943at2"/>
<evidence type="ECO:0000313" key="8">
    <source>
        <dbReference type="Proteomes" id="UP000068164"/>
    </source>
</evidence>
<dbReference type="InterPro" id="IPR027417">
    <property type="entry name" value="P-loop_NTPase"/>
</dbReference>
<dbReference type="GO" id="GO:0005524">
    <property type="term" value="F:ATP binding"/>
    <property type="evidence" value="ECO:0007669"/>
    <property type="project" value="UniProtKB-UniRule"/>
</dbReference>
<evidence type="ECO:0000313" key="7">
    <source>
        <dbReference type="EMBL" id="KWV44042.1"/>
    </source>
</evidence>
<keyword evidence="8" id="KW-1185">Reference proteome</keyword>
<keyword evidence="3 5" id="KW-0067">ATP-binding</keyword>
<dbReference type="Pfam" id="PF01121">
    <property type="entry name" value="CoaE"/>
    <property type="match status" value="1"/>
</dbReference>
<dbReference type="GO" id="GO:0004140">
    <property type="term" value="F:dephospho-CoA kinase activity"/>
    <property type="evidence" value="ECO:0007669"/>
    <property type="project" value="UniProtKB-UniRule"/>
</dbReference>
<dbReference type="CDD" id="cd02022">
    <property type="entry name" value="DPCK"/>
    <property type="match status" value="1"/>
</dbReference>
<dbReference type="RefSeq" id="WP_025657935.1">
    <property type="nucleotide sequence ID" value="NZ_LNCD01000123.1"/>
</dbReference>
<evidence type="ECO:0000256" key="2">
    <source>
        <dbReference type="ARBA" id="ARBA00022741"/>
    </source>
</evidence>
<feature type="binding site" evidence="5">
    <location>
        <begin position="11"/>
        <end position="16"/>
    </location>
    <ligand>
        <name>ATP</name>
        <dbReference type="ChEBI" id="CHEBI:30616"/>
    </ligand>
</feature>
<sequence length="203" mass="22199">MLRIGLTGSIGMGKSTMGKLFAEAGVPVNDSDAVVHDLYAGEAAPLVDAAFPGTMKEGAVDRQELARQLAGSADGFKRLEAIVHPLVRKREAEFTERERQRGSPMVLLDIPLLFETGAESRVDVIVVVSCDPQIQRERVLARPGMTVEKFDMILARQTPDAEKRARADYVIDTGHSIETARKRVAEIVSDLKRRLASGDFLNA</sequence>
<protein>
    <recommendedName>
        <fullName evidence="5 6">Dephospho-CoA kinase</fullName>
        <ecNumber evidence="5 6">2.7.1.24</ecNumber>
    </recommendedName>
    <alternativeName>
        <fullName evidence="5">Dephosphocoenzyme A kinase</fullName>
    </alternativeName>
</protein>
<accession>A0A120FGA3</accession>
<keyword evidence="5 7" id="KW-0418">Kinase</keyword>
<organism evidence="7 8">
    <name type="scientific">Rhizobium altiplani</name>
    <dbReference type="NCBI Taxonomy" id="1864509"/>
    <lineage>
        <taxon>Bacteria</taxon>
        <taxon>Pseudomonadati</taxon>
        <taxon>Pseudomonadota</taxon>
        <taxon>Alphaproteobacteria</taxon>
        <taxon>Hyphomicrobiales</taxon>
        <taxon>Rhizobiaceae</taxon>
        <taxon>Rhizobium/Agrobacterium group</taxon>
        <taxon>Rhizobium</taxon>
    </lineage>
</organism>
<dbReference type="PANTHER" id="PTHR10695:SF46">
    <property type="entry name" value="BIFUNCTIONAL COENZYME A SYNTHASE-RELATED"/>
    <property type="match status" value="1"/>
</dbReference>
<evidence type="ECO:0000256" key="3">
    <source>
        <dbReference type="ARBA" id="ARBA00022840"/>
    </source>
</evidence>
<dbReference type="Gene3D" id="3.40.50.300">
    <property type="entry name" value="P-loop containing nucleotide triphosphate hydrolases"/>
    <property type="match status" value="1"/>
</dbReference>
<comment type="function">
    <text evidence="5">Catalyzes the phosphorylation of the 3'-hydroxyl group of dephosphocoenzyme A to form coenzyme A.</text>
</comment>
<dbReference type="InterPro" id="IPR001977">
    <property type="entry name" value="Depp_CoAkinase"/>
</dbReference>
<dbReference type="SUPFAM" id="SSF52540">
    <property type="entry name" value="P-loop containing nucleoside triphosphate hydrolases"/>
    <property type="match status" value="1"/>
</dbReference>
<dbReference type="HAMAP" id="MF_00376">
    <property type="entry name" value="Dephospho_CoA_kinase"/>
    <property type="match status" value="1"/>
</dbReference>
<dbReference type="PANTHER" id="PTHR10695">
    <property type="entry name" value="DEPHOSPHO-COA KINASE-RELATED"/>
    <property type="match status" value="1"/>
</dbReference>
<comment type="similarity">
    <text evidence="1 5">Belongs to the CoaE family.</text>
</comment>
<dbReference type="PROSITE" id="PS51219">
    <property type="entry name" value="DPCK"/>
    <property type="match status" value="1"/>
</dbReference>
<dbReference type="GO" id="GO:0015937">
    <property type="term" value="P:coenzyme A biosynthetic process"/>
    <property type="evidence" value="ECO:0007669"/>
    <property type="project" value="UniProtKB-UniRule"/>
</dbReference>
<keyword evidence="5" id="KW-0963">Cytoplasm</keyword>
<name>A0A120FGA3_9HYPH</name>
<comment type="subcellular location">
    <subcellularLocation>
        <location evidence="5">Cytoplasm</location>
    </subcellularLocation>
</comment>
<keyword evidence="4 5" id="KW-0173">Coenzyme A biosynthesis</keyword>
<gene>
    <name evidence="5" type="primary">coaE</name>
    <name evidence="7" type="ORF">AS026_16785</name>
</gene>
<proteinExistence type="inferred from homology"/>
<dbReference type="Proteomes" id="UP000068164">
    <property type="component" value="Unassembled WGS sequence"/>
</dbReference>
<comment type="caution">
    <text evidence="7">The sequence shown here is derived from an EMBL/GenBank/DDBJ whole genome shotgun (WGS) entry which is preliminary data.</text>
</comment>
<reference evidence="7 8" key="1">
    <citation type="submission" date="2015-11" db="EMBL/GenBank/DDBJ databases">
        <title>Draft Genome Sequence of the Strain BR 10423 (Rhizobium sp.) isolated from nodules of Mimosa pudica.</title>
        <authorList>
            <person name="Barauna A.C."/>
            <person name="Zilli J.E."/>
            <person name="Simoes-Araujo J.L."/>
            <person name="Reis V.M."/>
            <person name="James E.K."/>
            <person name="Reis F.B.Jr."/>
            <person name="Rouws L.F."/>
            <person name="Passos S.R."/>
            <person name="Gois S.R."/>
        </authorList>
    </citation>
    <scope>NUCLEOTIDE SEQUENCE [LARGE SCALE GENOMIC DNA]</scope>
    <source>
        <strain evidence="7 8">BR10423</strain>
    </source>
</reference>
<evidence type="ECO:0000256" key="5">
    <source>
        <dbReference type="HAMAP-Rule" id="MF_00376"/>
    </source>
</evidence>
<comment type="pathway">
    <text evidence="5">Cofactor biosynthesis; coenzyme A biosynthesis; CoA from (R)-pantothenate: step 5/5.</text>
</comment>
<dbReference type="NCBIfam" id="TIGR00152">
    <property type="entry name" value="dephospho-CoA kinase"/>
    <property type="match status" value="1"/>
</dbReference>
<keyword evidence="2 5" id="KW-0547">Nucleotide-binding</keyword>
<comment type="catalytic activity">
    <reaction evidence="5">
        <text>3'-dephospho-CoA + ATP = ADP + CoA + H(+)</text>
        <dbReference type="Rhea" id="RHEA:18245"/>
        <dbReference type="ChEBI" id="CHEBI:15378"/>
        <dbReference type="ChEBI" id="CHEBI:30616"/>
        <dbReference type="ChEBI" id="CHEBI:57287"/>
        <dbReference type="ChEBI" id="CHEBI:57328"/>
        <dbReference type="ChEBI" id="CHEBI:456216"/>
        <dbReference type="EC" id="2.7.1.24"/>
    </reaction>
</comment>
<dbReference type="GO" id="GO:0005737">
    <property type="term" value="C:cytoplasm"/>
    <property type="evidence" value="ECO:0007669"/>
    <property type="project" value="UniProtKB-SubCell"/>
</dbReference>
<keyword evidence="5" id="KW-0808">Transferase</keyword>
<dbReference type="UniPathway" id="UPA00241">
    <property type="reaction ID" value="UER00356"/>
</dbReference>
<evidence type="ECO:0000256" key="4">
    <source>
        <dbReference type="ARBA" id="ARBA00022993"/>
    </source>
</evidence>
<evidence type="ECO:0000256" key="1">
    <source>
        <dbReference type="ARBA" id="ARBA00009018"/>
    </source>
</evidence>
<dbReference type="EC" id="2.7.1.24" evidence="5 6"/>
<dbReference type="EMBL" id="LNCD01000123">
    <property type="protein sequence ID" value="KWV44042.1"/>
    <property type="molecule type" value="Genomic_DNA"/>
</dbReference>
<evidence type="ECO:0000256" key="6">
    <source>
        <dbReference type="NCBIfam" id="TIGR00152"/>
    </source>
</evidence>